<dbReference type="RefSeq" id="XP_075087613.1">
    <property type="nucleotide sequence ID" value="XM_075231512.1"/>
</dbReference>
<accession>A0AC58SRM3</accession>
<reference evidence="2" key="2">
    <citation type="submission" date="2025-08" db="UniProtKB">
        <authorList>
            <consortium name="RefSeq"/>
        </authorList>
    </citation>
    <scope>IDENTIFICATION</scope>
    <source>
        <tissue evidence="2">Leaf</tissue>
    </source>
</reference>
<evidence type="ECO:0000313" key="2">
    <source>
        <dbReference type="RefSeq" id="XP_075087613.1"/>
    </source>
</evidence>
<proteinExistence type="predicted"/>
<reference evidence="1" key="1">
    <citation type="journal article" date="2014" name="Nat. Commun.">
        <title>The tobacco genome sequence and its comparison with those of tomato and potato.</title>
        <authorList>
            <person name="Sierro N."/>
            <person name="Battey J.N."/>
            <person name="Ouadi S."/>
            <person name="Bakaher N."/>
            <person name="Bovet L."/>
            <person name="Willig A."/>
            <person name="Goepfert S."/>
            <person name="Peitsch M.C."/>
            <person name="Ivanov N.V."/>
        </authorList>
    </citation>
    <scope>NUCLEOTIDE SEQUENCE [LARGE SCALE GENOMIC DNA]</scope>
</reference>
<dbReference type="Proteomes" id="UP000790787">
    <property type="component" value="Chromosome 15"/>
</dbReference>
<organism evidence="1 2">
    <name type="scientific">Nicotiana tabacum</name>
    <name type="common">Common tobacco</name>
    <dbReference type="NCBI Taxonomy" id="4097"/>
    <lineage>
        <taxon>Eukaryota</taxon>
        <taxon>Viridiplantae</taxon>
        <taxon>Streptophyta</taxon>
        <taxon>Embryophyta</taxon>
        <taxon>Tracheophyta</taxon>
        <taxon>Spermatophyta</taxon>
        <taxon>Magnoliopsida</taxon>
        <taxon>eudicotyledons</taxon>
        <taxon>Gunneridae</taxon>
        <taxon>Pentapetalae</taxon>
        <taxon>asterids</taxon>
        <taxon>lamiids</taxon>
        <taxon>Solanales</taxon>
        <taxon>Solanaceae</taxon>
        <taxon>Nicotianoideae</taxon>
        <taxon>Nicotianeae</taxon>
        <taxon>Nicotiana</taxon>
    </lineage>
</organism>
<gene>
    <name evidence="2" type="primary">LOC142169623</name>
</gene>
<evidence type="ECO:0000313" key="1">
    <source>
        <dbReference type="Proteomes" id="UP000790787"/>
    </source>
</evidence>
<keyword evidence="1" id="KW-1185">Reference proteome</keyword>
<protein>
    <submittedName>
        <fullName evidence="2">Mitochondrial protein AtMg00860</fullName>
    </submittedName>
</protein>
<name>A0AC58SRM3_TOBAC</name>
<sequence>MSKCTFGQERVDYLGHVLSQQGLSVDPAKVAIVQQWPAPWNVREVRSFLGLTGYYRRFIRHIAMIASPLTDLLRHDSYSWKAFENLKQFLSSTLVLALPDFA</sequence>